<protein>
    <recommendedName>
        <fullName evidence="9">DNA polymerase III beta sliding clamp central domain-containing protein</fullName>
    </recommendedName>
</protein>
<keyword evidence="6" id="KW-0235">DNA replication</keyword>
<evidence type="ECO:0000256" key="6">
    <source>
        <dbReference type="ARBA" id="ARBA00022705"/>
    </source>
</evidence>
<keyword evidence="3" id="KW-0963">Cytoplasm</keyword>
<feature type="domain" description="DNA polymerase III beta sliding clamp central" evidence="9">
    <location>
        <begin position="6"/>
        <end position="62"/>
    </location>
</feature>
<dbReference type="PANTHER" id="PTHR30478:SF0">
    <property type="entry name" value="BETA SLIDING CLAMP"/>
    <property type="match status" value="1"/>
</dbReference>
<dbReference type="InterPro" id="IPR046938">
    <property type="entry name" value="DNA_clamp_sf"/>
</dbReference>
<organism evidence="10 11">
    <name type="scientific">Virgibacillus byunsanensis</name>
    <dbReference type="NCBI Taxonomy" id="570945"/>
    <lineage>
        <taxon>Bacteria</taxon>
        <taxon>Bacillati</taxon>
        <taxon>Bacillota</taxon>
        <taxon>Bacilli</taxon>
        <taxon>Bacillales</taxon>
        <taxon>Bacillaceae</taxon>
        <taxon>Virgibacillus</taxon>
    </lineage>
</organism>
<dbReference type="EMBL" id="JBHTKJ010000044">
    <property type="protein sequence ID" value="MFD1039682.1"/>
    <property type="molecule type" value="Genomic_DNA"/>
</dbReference>
<reference evidence="11" key="1">
    <citation type="journal article" date="2019" name="Int. J. Syst. Evol. Microbiol.">
        <title>The Global Catalogue of Microorganisms (GCM) 10K type strain sequencing project: providing services to taxonomists for standard genome sequencing and annotation.</title>
        <authorList>
            <consortium name="The Broad Institute Genomics Platform"/>
            <consortium name="The Broad Institute Genome Sequencing Center for Infectious Disease"/>
            <person name="Wu L."/>
            <person name="Ma J."/>
        </authorList>
    </citation>
    <scope>NUCLEOTIDE SEQUENCE [LARGE SCALE GENOMIC DNA]</scope>
    <source>
        <strain evidence="11">CCUG 56754</strain>
    </source>
</reference>
<name>A0ABW3LPW8_9BACI</name>
<dbReference type="PANTHER" id="PTHR30478">
    <property type="entry name" value="DNA POLYMERASE III SUBUNIT BETA"/>
    <property type="match status" value="1"/>
</dbReference>
<keyword evidence="11" id="KW-1185">Reference proteome</keyword>
<comment type="caution">
    <text evidence="10">The sequence shown here is derived from an EMBL/GenBank/DDBJ whole genome shotgun (WGS) entry which is preliminary data.</text>
</comment>
<keyword evidence="7" id="KW-0239">DNA-directed DNA polymerase</keyword>
<dbReference type="Proteomes" id="UP001597040">
    <property type="component" value="Unassembled WGS sequence"/>
</dbReference>
<proteinExistence type="inferred from homology"/>
<evidence type="ECO:0000256" key="8">
    <source>
        <dbReference type="ARBA" id="ARBA00023125"/>
    </source>
</evidence>
<accession>A0ABW3LPW8</accession>
<keyword evidence="5" id="KW-0548">Nucleotidyltransferase</keyword>
<comment type="subcellular location">
    <subcellularLocation>
        <location evidence="1">Cytoplasm</location>
    </subcellularLocation>
</comment>
<dbReference type="InterPro" id="IPR022637">
    <property type="entry name" value="DNA_polIII_beta_cen"/>
</dbReference>
<evidence type="ECO:0000256" key="4">
    <source>
        <dbReference type="ARBA" id="ARBA00022679"/>
    </source>
</evidence>
<dbReference type="RefSeq" id="WP_390363341.1">
    <property type="nucleotide sequence ID" value="NZ_JBHTKJ010000044.1"/>
</dbReference>
<comment type="similarity">
    <text evidence="2">Belongs to the beta sliding clamp family.</text>
</comment>
<evidence type="ECO:0000256" key="3">
    <source>
        <dbReference type="ARBA" id="ARBA00022490"/>
    </source>
</evidence>
<evidence type="ECO:0000256" key="1">
    <source>
        <dbReference type="ARBA" id="ARBA00004496"/>
    </source>
</evidence>
<sequence>MSNRLEIPSDKLIELVKQTVFVVSKTETRLVLTGLNFSFHKNSLKCVATDSHRLVSRELKFKPY</sequence>
<dbReference type="SUPFAM" id="SSF55979">
    <property type="entry name" value="DNA clamp"/>
    <property type="match status" value="1"/>
</dbReference>
<keyword evidence="4" id="KW-0808">Transferase</keyword>
<dbReference type="Gene3D" id="3.70.10.10">
    <property type="match status" value="1"/>
</dbReference>
<gene>
    <name evidence="10" type="ORF">ACFQ3N_14935</name>
</gene>
<evidence type="ECO:0000256" key="5">
    <source>
        <dbReference type="ARBA" id="ARBA00022695"/>
    </source>
</evidence>
<evidence type="ECO:0000259" key="9">
    <source>
        <dbReference type="Pfam" id="PF02767"/>
    </source>
</evidence>
<evidence type="ECO:0000256" key="7">
    <source>
        <dbReference type="ARBA" id="ARBA00022932"/>
    </source>
</evidence>
<dbReference type="InterPro" id="IPR001001">
    <property type="entry name" value="DNA_polIII_beta"/>
</dbReference>
<evidence type="ECO:0000313" key="11">
    <source>
        <dbReference type="Proteomes" id="UP001597040"/>
    </source>
</evidence>
<dbReference type="Pfam" id="PF02767">
    <property type="entry name" value="DNA_pol3_beta_2"/>
    <property type="match status" value="1"/>
</dbReference>
<evidence type="ECO:0000256" key="2">
    <source>
        <dbReference type="ARBA" id="ARBA00010752"/>
    </source>
</evidence>
<keyword evidence="8" id="KW-0238">DNA-binding</keyword>
<evidence type="ECO:0000313" key="10">
    <source>
        <dbReference type="EMBL" id="MFD1039682.1"/>
    </source>
</evidence>